<dbReference type="Pfam" id="PF08393">
    <property type="entry name" value="DHC_N2"/>
    <property type="match status" value="1"/>
</dbReference>
<evidence type="ECO:0000256" key="1">
    <source>
        <dbReference type="ARBA" id="ARBA00001968"/>
    </source>
</evidence>
<dbReference type="PANTHER" id="PTHR22878:SF66">
    <property type="entry name" value="DYNEIN AXONEMAL HEAVY CHAIN 7"/>
    <property type="match status" value="1"/>
</dbReference>
<accession>A0AAU9V2P2</accession>
<dbReference type="Proteomes" id="UP001153954">
    <property type="component" value="Unassembled WGS sequence"/>
</dbReference>
<evidence type="ECO:0000256" key="3">
    <source>
        <dbReference type="ARBA" id="ARBA00022490"/>
    </source>
</evidence>
<dbReference type="FunFam" id="3.40.50.300:FF:000044">
    <property type="entry name" value="Dynein heavy chain 5, axonemal"/>
    <property type="match status" value="1"/>
</dbReference>
<evidence type="ECO:0000256" key="8">
    <source>
        <dbReference type="ARBA" id="ARBA00022840"/>
    </source>
</evidence>
<comment type="cofactor">
    <cofactor evidence="1">
        <name>a divalent metal cation</name>
        <dbReference type="ChEBI" id="CHEBI:60240"/>
    </cofactor>
</comment>
<keyword evidence="9" id="KW-0243">Dynein</keyword>
<keyword evidence="3" id="KW-0963">Cytoplasm</keyword>
<dbReference type="FunFam" id="3.20.180.20:FF:000003">
    <property type="entry name" value="Dynein heavy chain 12, axonemal"/>
    <property type="match status" value="1"/>
</dbReference>
<keyword evidence="8" id="KW-0067">ATP-binding</keyword>
<feature type="domain" description="Dynein heavy chain linker" evidence="16">
    <location>
        <begin position="708"/>
        <end position="1107"/>
    </location>
</feature>
<dbReference type="FunFam" id="1.20.58.1120:FF:000001">
    <property type="entry name" value="dynein heavy chain 2, axonemal"/>
    <property type="match status" value="1"/>
</dbReference>
<name>A0AAU9V2P2_EUPED</name>
<comment type="caution">
    <text evidence="19">The sequence shown here is derived from an EMBL/GenBank/DDBJ whole genome shotgun (WGS) entry which is preliminary data.</text>
</comment>
<keyword evidence="12" id="KW-0505">Motor protein</keyword>
<feature type="domain" description="Dynein heavy chain hydrolytic ATP-binding dynein motor region" evidence="17">
    <location>
        <begin position="1244"/>
        <end position="1454"/>
    </location>
</feature>
<dbReference type="InterPro" id="IPR027806">
    <property type="entry name" value="HARBI1_dom"/>
</dbReference>
<evidence type="ECO:0000256" key="7">
    <source>
        <dbReference type="ARBA" id="ARBA00022741"/>
    </source>
</evidence>
<evidence type="ECO:0000256" key="9">
    <source>
        <dbReference type="ARBA" id="ARBA00023017"/>
    </source>
</evidence>
<dbReference type="GO" id="GO:0051959">
    <property type="term" value="F:dynein light intermediate chain binding"/>
    <property type="evidence" value="ECO:0007669"/>
    <property type="project" value="InterPro"/>
</dbReference>
<feature type="region of interest" description="Disordered" evidence="15">
    <location>
        <begin position="53"/>
        <end position="75"/>
    </location>
</feature>
<dbReference type="SUPFAM" id="SSF52540">
    <property type="entry name" value="P-loop containing nucleoside triphosphate hydrolases"/>
    <property type="match status" value="1"/>
</dbReference>
<dbReference type="Gene3D" id="3.40.50.300">
    <property type="entry name" value="P-loop containing nucleotide triphosphate hydrolases"/>
    <property type="match status" value="1"/>
</dbReference>
<dbReference type="GO" id="GO:0030286">
    <property type="term" value="C:dynein complex"/>
    <property type="evidence" value="ECO:0007669"/>
    <property type="project" value="UniProtKB-KW"/>
</dbReference>
<comment type="subcellular location">
    <subcellularLocation>
        <location evidence="2">Cytoplasm</location>
        <location evidence="2">Cytoskeleton</location>
        <location evidence="2">Cilium axoneme</location>
    </subcellularLocation>
</comment>
<dbReference type="FunFam" id="1.10.287.2620:FF:000002">
    <property type="entry name" value="Dynein heavy chain 2, axonemal"/>
    <property type="match status" value="1"/>
</dbReference>
<dbReference type="Pfam" id="PF12774">
    <property type="entry name" value="AAA_6"/>
    <property type="match status" value="1"/>
</dbReference>
<dbReference type="InterPro" id="IPR042228">
    <property type="entry name" value="Dynein_linker_3"/>
</dbReference>
<dbReference type="InterPro" id="IPR026983">
    <property type="entry name" value="DHC"/>
</dbReference>
<dbReference type="Gene3D" id="1.10.287.2620">
    <property type="match status" value="1"/>
</dbReference>
<keyword evidence="7" id="KW-0547">Nucleotide-binding</keyword>
<keyword evidence="10" id="KW-0175">Coiled coil</keyword>
<proteinExistence type="predicted"/>
<dbReference type="InterPro" id="IPR042222">
    <property type="entry name" value="Dynein_2_N"/>
</dbReference>
<dbReference type="InterPro" id="IPR043157">
    <property type="entry name" value="Dynein_AAA1S"/>
</dbReference>
<dbReference type="InterPro" id="IPR027417">
    <property type="entry name" value="P-loop_NTPase"/>
</dbReference>
<dbReference type="FunFam" id="1.20.140.100:FF:000004">
    <property type="entry name" value="Dynein axonemal heavy chain 6"/>
    <property type="match status" value="1"/>
</dbReference>
<sequence>MQGSRPTRKKGQPGPSSDVKLPKIPRIKMPEDFKIRTQPLFSLPEEILKLPPPTKKAAKLQSSKSVPRKKSSVMQSFTAMRKAREEFRAKLMRLICQSAPGEEGDSIPSGDEKNTLRYYYYLRYGIDTIHVAPLDNKMILRVHNLISPKLKKWRECLLTSTDEMREDFMMSMKKAIVDFVLKDPNTEESLEEEDTPLKRELAMKDDAWRNRYALAKKYLNKNLHSVNPCIAQVLQIWWKQYNNLRLISMKDIMTTHEAYELQDFCFVCKRHIDTAGNVLTLQWLPTLQAVFLQGSKKKQIPDPKQVLKMKRFYNCLACIMTYNLQTLCLKSMREFTDYILDVGDMNQGFVINLAFKDDAIGFEPTFKQFRDQLCLLYDFIIDACRQSPRLETLLYQDFIITNRATLRPIIDNELVEDYKKKIADLINDQRIGPELRVQDFDNYVCLLNGESQREVENFINSQPEKTFEEFCEEAVKYVCVAKEIPSKLEGTITIGMFQMQRGDLINSLRGAATRLANTLLRRMTDDYQNMIKSIYDEYSSIATTLLTPPQDTAALMQLIDYCKKVEAVLLDEMEDKLRNVMRYIIFLSDYTVFTPLEMKANNQSFHWYARMPGVIEECKIICDQKKIEYQELLQVRIAKFIEDLDIYEAQCNELQYWGDINELPKYVTRARRLDEKLANALVKIDQFNEEETSFGWELSQYPKRKAVYDRLVPYKKLYDAGYDFLEKHKTWMTSKVGSFDPEDIEGDVSYYYKIVYKLEKSFQDVPDTYQLAQSVREKMEEFKTHMPIIQTLGNPGMKPRHWEKVSEIVGFPIVVDDELSLEKVIDFNLVDYIEKFENISEAATKENNLEKALDKMIKEWAELKFDILLYKDTGTYILSSVDEIQLLLDDHIVKTQTMKNSPYIKPFEEIIVDWEGKLILLQEILDEWLKVQATWMYLEPIFSSPDIQQQIPEEGRRFSAVDKMWREIMKAAYSEPRVLDVITIEKMLDRLRKSNNLLEMVQRGLNAYLEKKRLYFPRFFFLSNDELLEILSETKDPMRVQPHLKKCFEGIAKLNFTEDLVVTHMKSSEGEVVELTITINTAAARGQVEKWLLELEKAMKASVHHVVALSYDDYLQRPREQWVLIWPGQAVQCIAMTFWTSEVTEAIHISIPAMRAYWDKCNYQISKIVDLVRGELSLQNRITLGALVVLDVHARDVLMELIDFNVQLDNDFNWLSQIRYYWELQEEDNSMQIATRMINSQLMYGYEYLGNTGRLVVTPLTDRCFRTLFGALHLNLGGAPEGPAGTGKTETTKDLAKAVAKQCVVFNCSDGLDYLALGKFFKGLASCGAWSCFDEFNRIDLEVLSVVAQQILSIQRGINSGATELLFEGTLLHLDKTCAVFITMNPGYAGRSELPDNLKALFRSVAMMVPDYVLISEIELYAFGYLNAKPLAVKIVATYKLCSEQLSSQSHYDYVSNFTRMSAEDIEYLCSLVAVKIQKCDTNYRTAITVSERVLITLRYLATGDSYTSLQYLFRVSKQSISTIVPETCDAIIEVLSDYVKTPSTEEEWLAVSNEFEIKWNFPHVIGAMDGKHVTLQRLISISTDYDNYKNFPSIVLFALVDANYKFLFVNVGSKGRISDGGVFKNTSLYRKLENCQLNIPEAQILQIPYVMKIPYFILGDKAFALNKYAMKPFEGNPEAGSKERVFNYRLSRARRVVENAFGILSSVYRVLRKPILLEPEKATKVVLATVYLYNYLRRNNYSIPPEYYDREVDGLFIPGQWRNNIPSTALLPLTGIPRRGNASAKDIRLHLATHFVTNGIIPWQHQY</sequence>
<dbReference type="EMBL" id="CAKOGL010000027">
    <property type="protein sequence ID" value="CAH2104436.1"/>
    <property type="molecule type" value="Genomic_DNA"/>
</dbReference>
<evidence type="ECO:0000256" key="10">
    <source>
        <dbReference type="ARBA" id="ARBA00023054"/>
    </source>
</evidence>
<evidence type="ECO:0000256" key="11">
    <source>
        <dbReference type="ARBA" id="ARBA00023069"/>
    </source>
</evidence>
<evidence type="ECO:0000256" key="2">
    <source>
        <dbReference type="ARBA" id="ARBA00004430"/>
    </source>
</evidence>
<dbReference type="GO" id="GO:0005524">
    <property type="term" value="F:ATP binding"/>
    <property type="evidence" value="ECO:0007669"/>
    <property type="project" value="UniProtKB-KW"/>
</dbReference>
<evidence type="ECO:0000259" key="18">
    <source>
        <dbReference type="Pfam" id="PF13359"/>
    </source>
</evidence>
<feature type="domain" description="DDE Tnp4" evidence="18">
    <location>
        <begin position="1569"/>
        <end position="1735"/>
    </location>
</feature>
<evidence type="ECO:0000313" key="19">
    <source>
        <dbReference type="EMBL" id="CAH2104436.1"/>
    </source>
</evidence>
<evidence type="ECO:0000256" key="13">
    <source>
        <dbReference type="ARBA" id="ARBA00023212"/>
    </source>
</evidence>
<feature type="region of interest" description="Disordered" evidence="15">
    <location>
        <begin position="1"/>
        <end position="28"/>
    </location>
</feature>
<keyword evidence="11" id="KW-0969">Cilium</keyword>
<evidence type="ECO:0000256" key="4">
    <source>
        <dbReference type="ARBA" id="ARBA00022701"/>
    </source>
</evidence>
<dbReference type="GO" id="GO:0045505">
    <property type="term" value="F:dynein intermediate chain binding"/>
    <property type="evidence" value="ECO:0007669"/>
    <property type="project" value="InterPro"/>
</dbReference>
<keyword evidence="14" id="KW-0966">Cell projection</keyword>
<organism evidence="19 20">
    <name type="scientific">Euphydryas editha</name>
    <name type="common">Edith's checkerspot</name>
    <dbReference type="NCBI Taxonomy" id="104508"/>
    <lineage>
        <taxon>Eukaryota</taxon>
        <taxon>Metazoa</taxon>
        <taxon>Ecdysozoa</taxon>
        <taxon>Arthropoda</taxon>
        <taxon>Hexapoda</taxon>
        <taxon>Insecta</taxon>
        <taxon>Pterygota</taxon>
        <taxon>Neoptera</taxon>
        <taxon>Endopterygota</taxon>
        <taxon>Lepidoptera</taxon>
        <taxon>Glossata</taxon>
        <taxon>Ditrysia</taxon>
        <taxon>Papilionoidea</taxon>
        <taxon>Nymphalidae</taxon>
        <taxon>Nymphalinae</taxon>
        <taxon>Euphydryas</taxon>
    </lineage>
</organism>
<reference evidence="19" key="1">
    <citation type="submission" date="2022-03" db="EMBL/GenBank/DDBJ databases">
        <authorList>
            <person name="Tunstrom K."/>
        </authorList>
    </citation>
    <scope>NUCLEOTIDE SEQUENCE</scope>
</reference>
<dbReference type="InterPro" id="IPR013602">
    <property type="entry name" value="Dynein_heavy_linker"/>
</dbReference>
<keyword evidence="6" id="KW-0677">Repeat</keyword>
<dbReference type="Gene3D" id="1.20.140.100">
    <property type="entry name" value="Dynein heavy chain, N-terminal domain 2"/>
    <property type="match status" value="1"/>
</dbReference>
<dbReference type="Pfam" id="PF13359">
    <property type="entry name" value="DDE_Tnp_4"/>
    <property type="match status" value="1"/>
</dbReference>
<dbReference type="GO" id="GO:0005874">
    <property type="term" value="C:microtubule"/>
    <property type="evidence" value="ECO:0007669"/>
    <property type="project" value="UniProtKB-KW"/>
</dbReference>
<evidence type="ECO:0000256" key="12">
    <source>
        <dbReference type="ARBA" id="ARBA00023175"/>
    </source>
</evidence>
<dbReference type="Gene3D" id="3.20.180.20">
    <property type="entry name" value="Dynein heavy chain, N-terminal domain 2"/>
    <property type="match status" value="1"/>
</dbReference>
<keyword evidence="20" id="KW-1185">Reference proteome</keyword>
<dbReference type="GO" id="GO:0007018">
    <property type="term" value="P:microtubule-based movement"/>
    <property type="evidence" value="ECO:0007669"/>
    <property type="project" value="InterPro"/>
</dbReference>
<evidence type="ECO:0000256" key="14">
    <source>
        <dbReference type="ARBA" id="ARBA00023273"/>
    </source>
</evidence>
<dbReference type="Gene3D" id="1.20.58.1120">
    <property type="match status" value="1"/>
</dbReference>
<dbReference type="GO" id="GO:0005930">
    <property type="term" value="C:axoneme"/>
    <property type="evidence" value="ECO:0007669"/>
    <property type="project" value="UniProtKB-SubCell"/>
</dbReference>
<feature type="compositionally biased region" description="Basic residues" evidence="15">
    <location>
        <begin position="1"/>
        <end position="11"/>
    </location>
</feature>
<evidence type="ECO:0000259" key="16">
    <source>
        <dbReference type="Pfam" id="PF08393"/>
    </source>
</evidence>
<dbReference type="InterPro" id="IPR035699">
    <property type="entry name" value="AAA_6"/>
</dbReference>
<keyword evidence="4" id="KW-0493">Microtubule</keyword>
<evidence type="ECO:0000259" key="17">
    <source>
        <dbReference type="Pfam" id="PF12774"/>
    </source>
</evidence>
<keyword evidence="13" id="KW-0206">Cytoskeleton</keyword>
<dbReference type="GO" id="GO:0046872">
    <property type="term" value="F:metal ion binding"/>
    <property type="evidence" value="ECO:0007669"/>
    <property type="project" value="UniProtKB-KW"/>
</dbReference>
<evidence type="ECO:0000313" key="20">
    <source>
        <dbReference type="Proteomes" id="UP001153954"/>
    </source>
</evidence>
<gene>
    <name evidence="19" type="ORF">EEDITHA_LOCUS18810</name>
</gene>
<protein>
    <recommendedName>
        <fullName evidence="21">Dynein heavy chain 7, axonemal</fullName>
    </recommendedName>
</protein>
<keyword evidence="5" id="KW-0479">Metal-binding</keyword>
<evidence type="ECO:0000256" key="15">
    <source>
        <dbReference type="SAM" id="MobiDB-lite"/>
    </source>
</evidence>
<dbReference type="PANTHER" id="PTHR22878">
    <property type="entry name" value="DYNEIN HEAVY CHAIN 6, AXONEMAL-LIKE-RELATED"/>
    <property type="match status" value="1"/>
</dbReference>
<evidence type="ECO:0000256" key="5">
    <source>
        <dbReference type="ARBA" id="ARBA00022723"/>
    </source>
</evidence>
<evidence type="ECO:0000256" key="6">
    <source>
        <dbReference type="ARBA" id="ARBA00022737"/>
    </source>
</evidence>
<evidence type="ECO:0008006" key="21">
    <source>
        <dbReference type="Google" id="ProtNLM"/>
    </source>
</evidence>
<dbReference type="Gene3D" id="1.10.8.710">
    <property type="match status" value="1"/>
</dbReference>